<dbReference type="InterPro" id="IPR011989">
    <property type="entry name" value="ARM-like"/>
</dbReference>
<accession>A0A1M7Q4Q8</accession>
<dbReference type="Pfam" id="PF23500">
    <property type="entry name" value="DUF7133"/>
    <property type="match status" value="1"/>
</dbReference>
<feature type="domain" description="Cytochrome c" evidence="5">
    <location>
        <begin position="883"/>
        <end position="1016"/>
    </location>
</feature>
<dbReference type="OrthoDB" id="9808161at2"/>
<dbReference type="NCBIfam" id="TIGR02603">
    <property type="entry name" value="CxxCH_TIGR02603"/>
    <property type="match status" value="1"/>
</dbReference>
<keyword evidence="3 4" id="KW-0408">Iron</keyword>
<dbReference type="GO" id="GO:0046872">
    <property type="term" value="F:metal ion binding"/>
    <property type="evidence" value="ECO:0007669"/>
    <property type="project" value="UniProtKB-KW"/>
</dbReference>
<sequence>MTSIFSFHFARRYIWLFSVSLAGFLACETRSGRESTLQEAPFEVQDAPVNSPLYTYSDSVDLKNAMASFRLEPGLQIELIAAEPLVIDPVAFAFDEQGFMYVAENRGYPDPAEGGAPTKKGRIARLEDRDGDGRYDHRTEFATGLTYPNGIMVWRGGVVVTCAPDIYYFKDTNGDGIADVKKVLLSGFNADKTAQIRISHPTLGMDGWIYLTSGLNGGKVCSPEHPERDPVAFSPSDGRFHPETLEYQTTGGRSQFGLTFDAFGRRFGTSNRHPLQHVVIEPWYLERNPHLLFNRTVKDVAPAESEGTVYPISQAVTTADFIPRLMGLSHKGTFTSACGPVIFNGTALDEQHVGNAFICEPAQNLVQRQILVPESVSFRSAPAYENREFLSATDSWFNPVFLANGPGGALYLADMHRKVIDHPSYVPGDARKDLDFESGKDKGRIYRITRKEFIDSSSLQSNPFTSLTAKQDLVNLLASPNEWERSTAHRLLLEKMDQSTIPFLWDMATSGMRPEGRARALWLLYDLKALDGRLLQEAIRDREVGVREQAVLLSGKLLGKFPELIQPLMAAILDEEIRARYLSVLELGSMSGQEVIGNLARVAAKDADDPWFRAAVLSGIGDELPAFLDSFRKQSGASGPAFSLMMQDLGELFGHAAQMADCQLLLEEMLDSGGELRWRMATVLGLLKGLEAGDVSTVDGGLVDALLSDSSSRLKVAKVRAFIEQVARLATDTEEPLAEREVATAVLGFVPFHWVSKDLQSLLQARQPVDIQLEAVKSLGRMENPEAGRLLLAAETWPAYTPRMKSAVISAMVSRTPTVLQLFTAIEESVVAPAEIPSVIRQRLMNEDDDSVNRQARRLFNGLEAGGRMAVYQEFLEILDKPADPALGKAVFNNSCSSCHSYAGTGGDVGPDLSGVKNQPPDALLLHILVPNYEVLPAYQATAVRTADGRSFSGWIAAESENSITLRTAFGTDESILRSNIETIHHSGLSLMPDGLEQTMKGDDLANLIAFLKSGGL</sequence>
<evidence type="ECO:0000256" key="4">
    <source>
        <dbReference type="PROSITE-ProRule" id="PRU00433"/>
    </source>
</evidence>
<dbReference type="InterPro" id="IPR055557">
    <property type="entry name" value="DUF7133"/>
</dbReference>
<dbReference type="GO" id="GO:0020037">
    <property type="term" value="F:heme binding"/>
    <property type="evidence" value="ECO:0007669"/>
    <property type="project" value="InterPro"/>
</dbReference>
<dbReference type="Pfam" id="PF00034">
    <property type="entry name" value="Cytochrom_C"/>
    <property type="match status" value="1"/>
</dbReference>
<dbReference type="AlphaFoldDB" id="A0A1M7Q4Q8"/>
<keyword evidence="7" id="KW-1185">Reference proteome</keyword>
<dbReference type="PANTHER" id="PTHR33546:SF1">
    <property type="entry name" value="LARGE, MULTIFUNCTIONAL SECRETED PROTEIN"/>
    <property type="match status" value="1"/>
</dbReference>
<organism evidence="6 7">
    <name type="scientific">Cyclobacterium lianum</name>
    <dbReference type="NCBI Taxonomy" id="388280"/>
    <lineage>
        <taxon>Bacteria</taxon>
        <taxon>Pseudomonadati</taxon>
        <taxon>Bacteroidota</taxon>
        <taxon>Cytophagia</taxon>
        <taxon>Cytophagales</taxon>
        <taxon>Cyclobacteriaceae</taxon>
        <taxon>Cyclobacterium</taxon>
    </lineage>
</organism>
<dbReference type="Gene3D" id="1.25.10.10">
    <property type="entry name" value="Leucine-rich Repeat Variant"/>
    <property type="match status" value="1"/>
</dbReference>
<dbReference type="NCBIfam" id="TIGR02604">
    <property type="entry name" value="Piru_Ver_Nterm"/>
    <property type="match status" value="1"/>
</dbReference>
<dbReference type="SUPFAM" id="SSF50952">
    <property type="entry name" value="Soluble quinoprotein glucose dehydrogenase"/>
    <property type="match status" value="1"/>
</dbReference>
<keyword evidence="2 4" id="KW-0479">Metal-binding</keyword>
<dbReference type="EMBL" id="FRCY01000014">
    <property type="protein sequence ID" value="SHN25298.1"/>
    <property type="molecule type" value="Genomic_DNA"/>
</dbReference>
<name>A0A1M7Q4Q8_9BACT</name>
<dbReference type="InterPro" id="IPR011042">
    <property type="entry name" value="6-blade_b-propeller_TolB-like"/>
</dbReference>
<protein>
    <submittedName>
        <fullName evidence="6">Putative membrane-bound dehydrogenase domain-containing protein</fullName>
    </submittedName>
</protein>
<evidence type="ECO:0000313" key="6">
    <source>
        <dbReference type="EMBL" id="SHN25298.1"/>
    </source>
</evidence>
<dbReference type="PROSITE" id="PS51007">
    <property type="entry name" value="CYTC"/>
    <property type="match status" value="1"/>
</dbReference>
<dbReference type="Gene3D" id="2.120.10.30">
    <property type="entry name" value="TolB, C-terminal domain"/>
    <property type="match status" value="1"/>
</dbReference>
<evidence type="ECO:0000313" key="7">
    <source>
        <dbReference type="Proteomes" id="UP000184513"/>
    </source>
</evidence>
<dbReference type="GO" id="GO:0009055">
    <property type="term" value="F:electron transfer activity"/>
    <property type="evidence" value="ECO:0007669"/>
    <property type="project" value="InterPro"/>
</dbReference>
<proteinExistence type="predicted"/>
<dbReference type="Gene3D" id="1.10.760.10">
    <property type="entry name" value="Cytochrome c-like domain"/>
    <property type="match status" value="1"/>
</dbReference>
<evidence type="ECO:0000256" key="3">
    <source>
        <dbReference type="ARBA" id="ARBA00023004"/>
    </source>
</evidence>
<dbReference type="SUPFAM" id="SSF48371">
    <property type="entry name" value="ARM repeat"/>
    <property type="match status" value="1"/>
</dbReference>
<dbReference type="InterPro" id="IPR013428">
    <property type="entry name" value="Membrane-bound_put_N"/>
</dbReference>
<dbReference type="RefSeq" id="WP_084097465.1">
    <property type="nucleotide sequence ID" value="NZ_FRCY01000014.1"/>
</dbReference>
<dbReference type="InterPro" id="IPR013427">
    <property type="entry name" value="Haem-bd_dom_put"/>
</dbReference>
<dbReference type="SUPFAM" id="SSF46626">
    <property type="entry name" value="Cytochrome c"/>
    <property type="match status" value="1"/>
</dbReference>
<reference evidence="6 7" key="1">
    <citation type="submission" date="2016-11" db="EMBL/GenBank/DDBJ databases">
        <authorList>
            <person name="Jaros S."/>
            <person name="Januszkiewicz K."/>
            <person name="Wedrychowicz H."/>
        </authorList>
    </citation>
    <scope>NUCLEOTIDE SEQUENCE [LARGE SCALE GENOMIC DNA]</scope>
    <source>
        <strain evidence="6 7">CGMCC 1.6102</strain>
    </source>
</reference>
<evidence type="ECO:0000256" key="2">
    <source>
        <dbReference type="ARBA" id="ARBA00022723"/>
    </source>
</evidence>
<gene>
    <name evidence="6" type="ORF">SAMN04488057_1148</name>
</gene>
<dbReference type="InterPro" id="IPR036909">
    <property type="entry name" value="Cyt_c-like_dom_sf"/>
</dbReference>
<evidence type="ECO:0000256" key="1">
    <source>
        <dbReference type="ARBA" id="ARBA00022617"/>
    </source>
</evidence>
<dbReference type="InterPro" id="IPR016024">
    <property type="entry name" value="ARM-type_fold"/>
</dbReference>
<evidence type="ECO:0000259" key="5">
    <source>
        <dbReference type="PROSITE" id="PS51007"/>
    </source>
</evidence>
<dbReference type="Proteomes" id="UP000184513">
    <property type="component" value="Unassembled WGS sequence"/>
</dbReference>
<dbReference type="InterPro" id="IPR009056">
    <property type="entry name" value="Cyt_c-like_dom"/>
</dbReference>
<dbReference type="PANTHER" id="PTHR33546">
    <property type="entry name" value="LARGE, MULTIFUNCTIONAL SECRETED PROTEIN-RELATED"/>
    <property type="match status" value="1"/>
</dbReference>
<keyword evidence="1 4" id="KW-0349">Heme</keyword>
<dbReference type="STRING" id="388280.SAMN04488057_1148"/>
<dbReference type="InterPro" id="IPR011041">
    <property type="entry name" value="Quinoprot_gluc/sorb_DH_b-prop"/>
</dbReference>